<dbReference type="EMBL" id="KN880444">
    <property type="protein sequence ID" value="KIY72427.1"/>
    <property type="molecule type" value="Genomic_DNA"/>
</dbReference>
<dbReference type="AlphaFoldDB" id="A0A0D7BPS1"/>
<keyword evidence="2" id="KW-1185">Reference proteome</keyword>
<evidence type="ECO:0008006" key="3">
    <source>
        <dbReference type="Google" id="ProtNLM"/>
    </source>
</evidence>
<organism evidence="1 2">
    <name type="scientific">Cylindrobasidium torrendii FP15055 ss-10</name>
    <dbReference type="NCBI Taxonomy" id="1314674"/>
    <lineage>
        <taxon>Eukaryota</taxon>
        <taxon>Fungi</taxon>
        <taxon>Dikarya</taxon>
        <taxon>Basidiomycota</taxon>
        <taxon>Agaricomycotina</taxon>
        <taxon>Agaricomycetes</taxon>
        <taxon>Agaricomycetidae</taxon>
        <taxon>Agaricales</taxon>
        <taxon>Marasmiineae</taxon>
        <taxon>Physalacriaceae</taxon>
        <taxon>Cylindrobasidium</taxon>
    </lineage>
</organism>
<name>A0A0D7BPS1_9AGAR</name>
<gene>
    <name evidence="1" type="ORF">CYLTODRAFT_486448</name>
</gene>
<dbReference type="Proteomes" id="UP000054007">
    <property type="component" value="Unassembled WGS sequence"/>
</dbReference>
<evidence type="ECO:0000313" key="1">
    <source>
        <dbReference type="EMBL" id="KIY72427.1"/>
    </source>
</evidence>
<evidence type="ECO:0000313" key="2">
    <source>
        <dbReference type="Proteomes" id="UP000054007"/>
    </source>
</evidence>
<protein>
    <recommendedName>
        <fullName evidence="3">F-box domain-containing protein</fullName>
    </recommendedName>
</protein>
<dbReference type="OrthoDB" id="3145912at2759"/>
<sequence length="300" mass="34031">MTSLGAAIPLEICEQIFDVAATCDRRTGFALLRVSRDIHQRVEPILYRTIVLSTRDAAVSFAECLSHRKDKEFVPHTLREFVASDLDDRPGVDWASLAPALKNVTTLMGGSSPSVLRYLLKHTPNLQRLTCWMQPQFIRALRKDFLVSNLTHLTLNPSIDNPPGIVYDVVFLLRRLTHLAIQWIHQKGLEIVKLFVDRPHTLRVLLVLLYPRTVAPAAEYIKTIKEQNPRHVWALHESAQWSMAADAATKYDGGHTVSSDILSIDANDMLYNAGKQYPNPAKDDMWDVVDRIVIERLRGH</sequence>
<accession>A0A0D7BPS1</accession>
<reference evidence="1 2" key="1">
    <citation type="journal article" date="2015" name="Fungal Genet. Biol.">
        <title>Evolution of novel wood decay mechanisms in Agaricales revealed by the genome sequences of Fistulina hepatica and Cylindrobasidium torrendii.</title>
        <authorList>
            <person name="Floudas D."/>
            <person name="Held B.W."/>
            <person name="Riley R."/>
            <person name="Nagy L.G."/>
            <person name="Koehler G."/>
            <person name="Ransdell A.S."/>
            <person name="Younus H."/>
            <person name="Chow J."/>
            <person name="Chiniquy J."/>
            <person name="Lipzen A."/>
            <person name="Tritt A."/>
            <person name="Sun H."/>
            <person name="Haridas S."/>
            <person name="LaButti K."/>
            <person name="Ohm R.A."/>
            <person name="Kues U."/>
            <person name="Blanchette R.A."/>
            <person name="Grigoriev I.V."/>
            <person name="Minto R.E."/>
            <person name="Hibbett D.S."/>
        </authorList>
    </citation>
    <scope>NUCLEOTIDE SEQUENCE [LARGE SCALE GENOMIC DNA]</scope>
    <source>
        <strain evidence="1 2">FP15055 ss-10</strain>
    </source>
</reference>
<proteinExistence type="predicted"/>